<dbReference type="RefSeq" id="WP_130450215.1">
    <property type="nucleotide sequence ID" value="NZ_SHLA01000001.1"/>
</dbReference>
<evidence type="ECO:0000313" key="2">
    <source>
        <dbReference type="Proteomes" id="UP000292685"/>
    </source>
</evidence>
<keyword evidence="2" id="KW-1185">Reference proteome</keyword>
<sequence>MRVEFRCEHCDYATGIFGTTDAEVDDLTDYYDWCDEVDAHERECQKRVEAEAAARRERDAAPVADHVVDYVAQATALLARADRAEATRQPMLAATYRKAAETRILRARISLRHRQLEEAAPVWCRQVALKGPEALVLAVADELRVDDALAEMGQPPIGAVLSARWKAVA</sequence>
<dbReference type="EMBL" id="SHLA01000001">
    <property type="protein sequence ID" value="RZU61767.1"/>
    <property type="molecule type" value="Genomic_DNA"/>
</dbReference>
<comment type="caution">
    <text evidence="1">The sequence shown here is derived from an EMBL/GenBank/DDBJ whole genome shotgun (WGS) entry which is preliminary data.</text>
</comment>
<accession>A0A4Q8AC45</accession>
<dbReference type="AlphaFoldDB" id="A0A4Q8AC45"/>
<organism evidence="1 2">
    <name type="scientific">Zhihengliuella halotolerans</name>
    <dbReference type="NCBI Taxonomy" id="370736"/>
    <lineage>
        <taxon>Bacteria</taxon>
        <taxon>Bacillati</taxon>
        <taxon>Actinomycetota</taxon>
        <taxon>Actinomycetes</taxon>
        <taxon>Micrococcales</taxon>
        <taxon>Micrococcaceae</taxon>
        <taxon>Zhihengliuella</taxon>
    </lineage>
</organism>
<gene>
    <name evidence="1" type="ORF">EV380_1345</name>
</gene>
<name>A0A4Q8AC45_9MICC</name>
<protein>
    <submittedName>
        <fullName evidence="1">Uncharacterized protein</fullName>
    </submittedName>
</protein>
<proteinExistence type="predicted"/>
<reference evidence="1 2" key="1">
    <citation type="submission" date="2019-02" db="EMBL/GenBank/DDBJ databases">
        <title>Sequencing the genomes of 1000 actinobacteria strains.</title>
        <authorList>
            <person name="Klenk H.-P."/>
        </authorList>
    </citation>
    <scope>NUCLEOTIDE SEQUENCE [LARGE SCALE GENOMIC DNA]</scope>
    <source>
        <strain evidence="1 2">DSM 17364</strain>
    </source>
</reference>
<evidence type="ECO:0000313" key="1">
    <source>
        <dbReference type="EMBL" id="RZU61767.1"/>
    </source>
</evidence>
<dbReference type="Proteomes" id="UP000292685">
    <property type="component" value="Unassembled WGS sequence"/>
</dbReference>